<evidence type="ECO:0000313" key="5">
    <source>
        <dbReference type="EMBL" id="CAB3388767.1"/>
    </source>
</evidence>
<dbReference type="InterPro" id="IPR020946">
    <property type="entry name" value="Flavin_mOase-like"/>
</dbReference>
<accession>A0A8S1E2P0</accession>
<sequence>ADKEALFYSGFEYSFPFLHPDCKITTDGYGVEPLYKHIINIEYPTMCFLILGNQVSPMQLGDLEARFCKKFLSNEKVLPSKLEMYQDLRNDQEMRQNKLGLGPRNAHKFGCLQKAHYDDLSGTAGIAGIDPEIARYILQASEDLCVLSSESNN</sequence>
<comment type="similarity">
    <text evidence="1">Belongs to the FMO family.</text>
</comment>
<keyword evidence="4" id="KW-0560">Oxidoreductase</keyword>
<name>A0A8S1E2P0_9INSE</name>
<dbReference type="GO" id="GO:0050661">
    <property type="term" value="F:NADP binding"/>
    <property type="evidence" value="ECO:0007669"/>
    <property type="project" value="InterPro"/>
</dbReference>
<dbReference type="OrthoDB" id="66881at2759"/>
<evidence type="ECO:0000256" key="2">
    <source>
        <dbReference type="ARBA" id="ARBA00022630"/>
    </source>
</evidence>
<evidence type="ECO:0000256" key="3">
    <source>
        <dbReference type="ARBA" id="ARBA00022827"/>
    </source>
</evidence>
<evidence type="ECO:0000256" key="1">
    <source>
        <dbReference type="ARBA" id="ARBA00009183"/>
    </source>
</evidence>
<reference evidence="5 6" key="1">
    <citation type="submission" date="2020-04" db="EMBL/GenBank/DDBJ databases">
        <authorList>
            <person name="Alioto T."/>
            <person name="Alioto T."/>
            <person name="Gomez Garrido J."/>
        </authorList>
    </citation>
    <scope>NUCLEOTIDE SEQUENCE [LARGE SCALE GENOMIC DNA]</scope>
</reference>
<comment type="caution">
    <text evidence="5">The sequence shown here is derived from an EMBL/GenBank/DDBJ whole genome shotgun (WGS) entry which is preliminary data.</text>
</comment>
<feature type="non-terminal residue" evidence="5">
    <location>
        <position position="1"/>
    </location>
</feature>
<protein>
    <submittedName>
        <fullName evidence="5">Uncharacterized protein</fullName>
    </submittedName>
</protein>
<organism evidence="5 6">
    <name type="scientific">Cloeon dipterum</name>
    <dbReference type="NCBI Taxonomy" id="197152"/>
    <lineage>
        <taxon>Eukaryota</taxon>
        <taxon>Metazoa</taxon>
        <taxon>Ecdysozoa</taxon>
        <taxon>Arthropoda</taxon>
        <taxon>Hexapoda</taxon>
        <taxon>Insecta</taxon>
        <taxon>Pterygota</taxon>
        <taxon>Palaeoptera</taxon>
        <taxon>Ephemeroptera</taxon>
        <taxon>Pisciforma</taxon>
        <taxon>Baetidae</taxon>
        <taxon>Cloeon</taxon>
    </lineage>
</organism>
<dbReference type="GO" id="GO:0050660">
    <property type="term" value="F:flavin adenine dinucleotide binding"/>
    <property type="evidence" value="ECO:0007669"/>
    <property type="project" value="InterPro"/>
</dbReference>
<keyword evidence="3" id="KW-0274">FAD</keyword>
<evidence type="ECO:0000256" key="4">
    <source>
        <dbReference type="ARBA" id="ARBA00023002"/>
    </source>
</evidence>
<keyword evidence="2" id="KW-0285">Flavoprotein</keyword>
<dbReference type="PANTHER" id="PTHR23023">
    <property type="entry name" value="DIMETHYLANILINE MONOOXYGENASE"/>
    <property type="match status" value="1"/>
</dbReference>
<dbReference type="AlphaFoldDB" id="A0A8S1E2P0"/>
<dbReference type="Pfam" id="PF00743">
    <property type="entry name" value="FMO-like"/>
    <property type="match status" value="1"/>
</dbReference>
<dbReference type="Proteomes" id="UP000494165">
    <property type="component" value="Unassembled WGS sequence"/>
</dbReference>
<dbReference type="InterPro" id="IPR036188">
    <property type="entry name" value="FAD/NAD-bd_sf"/>
</dbReference>
<dbReference type="GO" id="GO:0004499">
    <property type="term" value="F:N,N-dimethylaniline monooxygenase activity"/>
    <property type="evidence" value="ECO:0007669"/>
    <property type="project" value="InterPro"/>
</dbReference>
<keyword evidence="6" id="KW-1185">Reference proteome</keyword>
<dbReference type="EMBL" id="CADEPI010000899">
    <property type="protein sequence ID" value="CAB3388767.1"/>
    <property type="molecule type" value="Genomic_DNA"/>
</dbReference>
<dbReference type="Gene3D" id="3.50.50.60">
    <property type="entry name" value="FAD/NAD(P)-binding domain"/>
    <property type="match status" value="1"/>
</dbReference>
<proteinExistence type="inferred from homology"/>
<gene>
    <name evidence="5" type="ORF">CLODIP_2_CD06052</name>
</gene>
<evidence type="ECO:0000313" key="6">
    <source>
        <dbReference type="Proteomes" id="UP000494165"/>
    </source>
</evidence>
<dbReference type="InterPro" id="IPR050346">
    <property type="entry name" value="FMO-like"/>
</dbReference>